<keyword evidence="6" id="KW-1185">Reference proteome</keyword>
<evidence type="ECO:0000313" key="6">
    <source>
        <dbReference type="Proteomes" id="UP000192775"/>
    </source>
</evidence>
<dbReference type="EMBL" id="CP020715">
    <property type="protein sequence ID" value="ARJ04436.1"/>
    <property type="molecule type" value="Genomic_DNA"/>
</dbReference>
<dbReference type="CDD" id="cd17767">
    <property type="entry name" value="UP_EcUdp-like"/>
    <property type="match status" value="1"/>
</dbReference>
<dbReference type="RefSeq" id="WP_085018539.1">
    <property type="nucleotide sequence ID" value="NZ_BMHD01000001.1"/>
</dbReference>
<organism evidence="5 6">
    <name type="scientific">Cnuibacter physcomitrellae</name>
    <dbReference type="NCBI Taxonomy" id="1619308"/>
    <lineage>
        <taxon>Bacteria</taxon>
        <taxon>Bacillati</taxon>
        <taxon>Actinomycetota</taxon>
        <taxon>Actinomycetes</taxon>
        <taxon>Micrococcales</taxon>
        <taxon>Microbacteriaceae</taxon>
        <taxon>Cnuibacter</taxon>
    </lineage>
</organism>
<dbReference type="InterPro" id="IPR035994">
    <property type="entry name" value="Nucleoside_phosphorylase_sf"/>
</dbReference>
<dbReference type="AlphaFoldDB" id="A0A1X9LGU4"/>
<dbReference type="PANTHER" id="PTHR43691:SF11">
    <property type="entry name" value="FI09636P-RELATED"/>
    <property type="match status" value="1"/>
</dbReference>
<accession>A0A1X9LGU4</accession>
<feature type="domain" description="Nucleoside phosphorylase" evidence="4">
    <location>
        <begin position="20"/>
        <end position="229"/>
    </location>
</feature>
<reference evidence="5 6" key="1">
    <citation type="submission" date="2017-04" db="EMBL/GenBank/DDBJ databases">
        <authorList>
            <person name="Afonso C.L."/>
            <person name="Miller P.J."/>
            <person name="Scott M.A."/>
            <person name="Spackman E."/>
            <person name="Goraichik I."/>
            <person name="Dimitrov K.M."/>
            <person name="Suarez D.L."/>
            <person name="Swayne D.E."/>
        </authorList>
    </citation>
    <scope>NUCLEOTIDE SEQUENCE [LARGE SCALE GENOMIC DNA]</scope>
    <source>
        <strain evidence="6">XA(T)</strain>
    </source>
</reference>
<dbReference type="KEGG" id="cphy:B5808_03755"/>
<dbReference type="Proteomes" id="UP000192775">
    <property type="component" value="Chromosome"/>
</dbReference>
<dbReference type="GO" id="GO:0009116">
    <property type="term" value="P:nucleoside metabolic process"/>
    <property type="evidence" value="ECO:0007669"/>
    <property type="project" value="InterPro"/>
</dbReference>
<evidence type="ECO:0000313" key="5">
    <source>
        <dbReference type="EMBL" id="ARJ04436.1"/>
    </source>
</evidence>
<dbReference type="Pfam" id="PF01048">
    <property type="entry name" value="PNP_UDP_1"/>
    <property type="match status" value="1"/>
</dbReference>
<protein>
    <recommendedName>
        <fullName evidence="2">Uridine phosphorylase</fullName>
        <ecNumber evidence="1">2.4.2.3</ecNumber>
    </recommendedName>
</protein>
<dbReference type="EC" id="2.4.2.3" evidence="1"/>
<dbReference type="GO" id="GO:0005829">
    <property type="term" value="C:cytosol"/>
    <property type="evidence" value="ECO:0007669"/>
    <property type="project" value="TreeGrafter"/>
</dbReference>
<dbReference type="SUPFAM" id="SSF53167">
    <property type="entry name" value="Purine and uridine phosphorylases"/>
    <property type="match status" value="1"/>
</dbReference>
<name>A0A1X9LGU4_9MICO</name>
<dbReference type="STRING" id="1619308.B5808_03755"/>
<dbReference type="GO" id="GO:0004850">
    <property type="term" value="F:uridine phosphorylase activity"/>
    <property type="evidence" value="ECO:0007669"/>
    <property type="project" value="UniProtKB-EC"/>
</dbReference>
<gene>
    <name evidence="5" type="ORF">B5808_03755</name>
</gene>
<evidence type="ECO:0000256" key="3">
    <source>
        <dbReference type="ARBA" id="ARBA00048447"/>
    </source>
</evidence>
<comment type="catalytic activity">
    <reaction evidence="3">
        <text>uridine + phosphate = alpha-D-ribose 1-phosphate + uracil</text>
        <dbReference type="Rhea" id="RHEA:24388"/>
        <dbReference type="ChEBI" id="CHEBI:16704"/>
        <dbReference type="ChEBI" id="CHEBI:17568"/>
        <dbReference type="ChEBI" id="CHEBI:43474"/>
        <dbReference type="ChEBI" id="CHEBI:57720"/>
        <dbReference type="EC" id="2.4.2.3"/>
    </reaction>
</comment>
<evidence type="ECO:0000259" key="4">
    <source>
        <dbReference type="Pfam" id="PF01048"/>
    </source>
</evidence>
<sequence>MPSANAWYLRCGADEVGESAVLVGDRGRVLLAADMLEDATILNEDRGLTTATGTHAGHRITVSAFGMGAPIAAVVLHELAMLGVKRFLRLGTAMTVGDTELGEFVVAHGAVRNESTSASYLPLAFPAVPDLPLTVDVEAAVSASGVPHRSGLFATFDGFYTEMFETGSGTEPVQDRYASLARAGVIATDMETSAIFVAARALGVSAASLCLASVSGLTNDKMPHDERVAAERALLETGFGALSAHAPIAA</sequence>
<evidence type="ECO:0000256" key="2">
    <source>
        <dbReference type="ARBA" id="ARBA00021980"/>
    </source>
</evidence>
<proteinExistence type="predicted"/>
<evidence type="ECO:0000256" key="1">
    <source>
        <dbReference type="ARBA" id="ARBA00011888"/>
    </source>
</evidence>
<dbReference type="Gene3D" id="3.40.50.1580">
    <property type="entry name" value="Nucleoside phosphorylase domain"/>
    <property type="match status" value="1"/>
</dbReference>
<dbReference type="InterPro" id="IPR000845">
    <property type="entry name" value="Nucleoside_phosphorylase_d"/>
</dbReference>
<dbReference type="PANTHER" id="PTHR43691">
    <property type="entry name" value="URIDINE PHOSPHORYLASE"/>
    <property type="match status" value="1"/>
</dbReference>